<dbReference type="GO" id="GO:0009279">
    <property type="term" value="C:cell outer membrane"/>
    <property type="evidence" value="ECO:0007669"/>
    <property type="project" value="UniProtKB-SubCell"/>
</dbReference>
<evidence type="ECO:0000256" key="4">
    <source>
        <dbReference type="SAM" id="MobiDB-lite"/>
    </source>
</evidence>
<evidence type="ECO:0000256" key="3">
    <source>
        <dbReference type="ARBA" id="ARBA00023237"/>
    </source>
</evidence>
<dbReference type="SUPFAM" id="SSF56935">
    <property type="entry name" value="Porins"/>
    <property type="match status" value="1"/>
</dbReference>
<accession>A0A3M0CVM9</accession>
<sequence length="893" mass="95932">MAGYCLSRGHGHRKRRAGRIILSMLPALSVVTSVIAQDTGSSEPHGSSKDSGLTDVETIAVTARPLTGQTIGSIEPDFSIGQAEMRTFGAHSIDELIEALAPQLDSTSGPPIVLVNGLRVSGFREIRSYPTEAIARVEVLPEEVALRYGYAAGSKIINIVLRPRFRSVTAELTGSTTTEGGAETAGFNASLLVIRSKMRWSLAVEASLENELFESERDIVNDDSAQLFSTSGNISAVSPDTEIDSALSALVGQPIFVAAVPAGASNSAPTLDDFVATAGQPDFLDPAVFRTLAPRQETVSVDASLFRPLGDKTSLSISAGIDASWQESRLGLPAFTLTLPAANPFSPFAGDTSLSRSLGTDPLDRDRRDLTTEAASVINGADGALRWSLTARYRREESTSQTERGVDVSRAQSFVNAGDGSFNPFGAIENAAEINREFSEAITDTIEADGLVQTNLFRLPAGAVSASIRAGYSSQQQSSDFETLTDSRRIALSRDEMSARSSIDFPMLASGGVVGGLSLSLNAEVSDLSDFGTIRGWGSGLNWRPARSVRLLLSYRRDERAPTVFQLGAPEIITPAVRTFDFMTGQTVFVTTKDGGNSDLVAESRENFRAALNIDPLPHADLGLTIEYRYRQTTDAVAALPTATAEIRDAFSERFTVDPNGTLIAVDQRAITLARTVNERVRWGLDYSVPLAAAPPPAGLLAQRRAAAESEATQDKANGQTRMGGGRRRRGAAGGRIQFSLYHSVQLSDTALIAPGVPVLDFLNGSAAGAFGGTPRHLIDARIGFSHQGFGTRLSFNWRSGTNVTGNGNLDNLQFSSLATADLRIFLDMNRRFAFVRSLPFLRGARLSLEARNMFDDKLSVTDRTGATPDRYQADNIDPVGRLVMLRFRKMFR</sequence>
<feature type="chain" id="PRO_5018037066" evidence="5">
    <location>
        <begin position="37"/>
        <end position="893"/>
    </location>
</feature>
<protein>
    <submittedName>
        <fullName evidence="6">Outer membrane receptor protein involved in Fe transport</fullName>
    </submittedName>
</protein>
<comment type="caution">
    <text evidence="6">The sequence shown here is derived from an EMBL/GenBank/DDBJ whole genome shotgun (WGS) entry which is preliminary data.</text>
</comment>
<organism evidence="6 7">
    <name type="scientific">Eilatimonas milleporae</name>
    <dbReference type="NCBI Taxonomy" id="911205"/>
    <lineage>
        <taxon>Bacteria</taxon>
        <taxon>Pseudomonadati</taxon>
        <taxon>Pseudomonadota</taxon>
        <taxon>Alphaproteobacteria</taxon>
        <taxon>Kordiimonadales</taxon>
        <taxon>Kordiimonadaceae</taxon>
        <taxon>Eilatimonas</taxon>
    </lineage>
</organism>
<dbReference type="Proteomes" id="UP000271227">
    <property type="component" value="Unassembled WGS sequence"/>
</dbReference>
<feature type="signal peptide" evidence="5">
    <location>
        <begin position="1"/>
        <end position="36"/>
    </location>
</feature>
<evidence type="ECO:0000256" key="5">
    <source>
        <dbReference type="SAM" id="SignalP"/>
    </source>
</evidence>
<dbReference type="AlphaFoldDB" id="A0A3M0CVM9"/>
<dbReference type="InterPro" id="IPR036942">
    <property type="entry name" value="Beta-barrel_TonB_sf"/>
</dbReference>
<name>A0A3M0CVM9_9PROT</name>
<comment type="subcellular location">
    <subcellularLocation>
        <location evidence="1">Cell outer membrane</location>
    </subcellularLocation>
</comment>
<keyword evidence="3" id="KW-0998">Cell outer membrane</keyword>
<keyword evidence="7" id="KW-1185">Reference proteome</keyword>
<keyword evidence="5" id="KW-0732">Signal</keyword>
<dbReference type="PANTHER" id="PTHR47234">
    <property type="match status" value="1"/>
</dbReference>
<dbReference type="PANTHER" id="PTHR47234:SF2">
    <property type="entry name" value="TONB-DEPENDENT RECEPTOR"/>
    <property type="match status" value="1"/>
</dbReference>
<dbReference type="Gene3D" id="2.40.170.20">
    <property type="entry name" value="TonB-dependent receptor, beta-barrel domain"/>
    <property type="match status" value="1"/>
</dbReference>
<evidence type="ECO:0000256" key="2">
    <source>
        <dbReference type="ARBA" id="ARBA00023136"/>
    </source>
</evidence>
<dbReference type="InParanoid" id="A0A3M0CVM9"/>
<evidence type="ECO:0000313" key="6">
    <source>
        <dbReference type="EMBL" id="RMB13017.1"/>
    </source>
</evidence>
<keyword evidence="6" id="KW-0675">Receptor</keyword>
<evidence type="ECO:0000313" key="7">
    <source>
        <dbReference type="Proteomes" id="UP000271227"/>
    </source>
</evidence>
<evidence type="ECO:0000256" key="1">
    <source>
        <dbReference type="ARBA" id="ARBA00004442"/>
    </source>
</evidence>
<reference evidence="6 7" key="1">
    <citation type="submission" date="2018-10" db="EMBL/GenBank/DDBJ databases">
        <title>Genomic Encyclopedia of Archaeal and Bacterial Type Strains, Phase II (KMG-II): from individual species to whole genera.</title>
        <authorList>
            <person name="Goeker M."/>
        </authorList>
    </citation>
    <scope>NUCLEOTIDE SEQUENCE [LARGE SCALE GENOMIC DNA]</scope>
    <source>
        <strain evidence="6 7">DSM 25217</strain>
    </source>
</reference>
<proteinExistence type="predicted"/>
<keyword evidence="2" id="KW-0472">Membrane</keyword>
<feature type="region of interest" description="Disordered" evidence="4">
    <location>
        <begin position="705"/>
        <end position="730"/>
    </location>
</feature>
<dbReference type="EMBL" id="REFR01000001">
    <property type="protein sequence ID" value="RMB13017.1"/>
    <property type="molecule type" value="Genomic_DNA"/>
</dbReference>
<gene>
    <name evidence="6" type="ORF">BXY39_0007</name>
</gene>